<accession>A0A433Y5T7</accession>
<evidence type="ECO:0000313" key="2">
    <source>
        <dbReference type="Proteomes" id="UP000279446"/>
    </source>
</evidence>
<dbReference type="InterPro" id="IPR010349">
    <property type="entry name" value="Asparaginase_II"/>
</dbReference>
<reference evidence="1 2" key="1">
    <citation type="submission" date="2018-12" db="EMBL/GenBank/DDBJ databases">
        <authorList>
            <person name="Sun L."/>
            <person name="Chen Z."/>
        </authorList>
    </citation>
    <scope>NUCLEOTIDE SEQUENCE [LARGE SCALE GENOMIC DNA]</scope>
    <source>
        <strain evidence="1 2">DSM 15890</strain>
    </source>
</reference>
<dbReference type="Pfam" id="PF06089">
    <property type="entry name" value="Asparaginase_II"/>
    <property type="match status" value="1"/>
</dbReference>
<dbReference type="Proteomes" id="UP000279446">
    <property type="component" value="Unassembled WGS sequence"/>
</dbReference>
<dbReference type="EMBL" id="RZNY01000016">
    <property type="protein sequence ID" value="RUT43904.1"/>
    <property type="molecule type" value="Genomic_DNA"/>
</dbReference>
<dbReference type="RefSeq" id="WP_127193526.1">
    <property type="nucleotide sequence ID" value="NZ_RZNY01000016.1"/>
</dbReference>
<name>A0A433Y5T7_9BACL</name>
<sequence>MDTLLIQEFRAGLLECVHRGHISIVNEEGRVVKYAGDPHYVAFTRSSAKPIQAIPGIRAGIVESFGLTTAEVAVMAASHRAEEEHVATLNSLISKIGVEEEELVCAPSLPLDRNSREKLLRNGGGRRRLYHNCAGKHLGVLAYCKMMGYPLDGYDDPTHPVQQEIVNTLAELSELQVENIGRGVDGCGFPVFALPLSALATAYMKLACPDKIADPATAKAVRTITATMNQYPHLVAGRGKVDSIILEDPNIIAKGGFKGVYAFALRKERLGITFKVSDGSEEEWGMIVLEILQQLGYENQETIQKLREVFSTPITNDAGREVGHATASFSLEEWA</sequence>
<keyword evidence="2" id="KW-1185">Reference proteome</keyword>
<gene>
    <name evidence="1" type="ORF">EJP82_18335</name>
</gene>
<comment type="caution">
    <text evidence="1">The sequence shown here is derived from an EMBL/GenBank/DDBJ whole genome shotgun (WGS) entry which is preliminary data.</text>
</comment>
<dbReference type="PANTHER" id="PTHR42110">
    <property type="entry name" value="L-ASPARAGINASE, PUTATIVE (AFU_ORTHOLOGUE AFUA_3G11890)-RELATED"/>
    <property type="match status" value="1"/>
</dbReference>
<dbReference type="OrthoDB" id="9770793at2"/>
<proteinExistence type="predicted"/>
<evidence type="ECO:0000313" key="1">
    <source>
        <dbReference type="EMBL" id="RUT43904.1"/>
    </source>
</evidence>
<dbReference type="AlphaFoldDB" id="A0A433Y5T7"/>
<protein>
    <submittedName>
        <fullName evidence="1">Asparaginase</fullName>
    </submittedName>
</protein>
<dbReference type="PANTHER" id="PTHR42110:SF1">
    <property type="entry name" value="L-ASPARAGINASE, PUTATIVE (AFU_ORTHOLOGUE AFUA_3G11890)-RELATED"/>
    <property type="match status" value="1"/>
</dbReference>
<organism evidence="1 2">
    <name type="scientific">Paenibacillus anaericanus</name>
    <dbReference type="NCBI Taxonomy" id="170367"/>
    <lineage>
        <taxon>Bacteria</taxon>
        <taxon>Bacillati</taxon>
        <taxon>Bacillota</taxon>
        <taxon>Bacilli</taxon>
        <taxon>Bacillales</taxon>
        <taxon>Paenibacillaceae</taxon>
        <taxon>Paenibacillus</taxon>
    </lineage>
</organism>